<feature type="domain" description="OmpA-like" evidence="5">
    <location>
        <begin position="11"/>
        <end position="128"/>
    </location>
</feature>
<evidence type="ECO:0000256" key="3">
    <source>
        <dbReference type="ARBA" id="ARBA00023237"/>
    </source>
</evidence>
<dbReference type="PRINTS" id="PR01023">
    <property type="entry name" value="NAFLGMOTY"/>
</dbReference>
<dbReference type="InterPro" id="IPR036737">
    <property type="entry name" value="OmpA-like_sf"/>
</dbReference>
<evidence type="ECO:0000313" key="6">
    <source>
        <dbReference type="EMBL" id="HDI82654.1"/>
    </source>
</evidence>
<keyword evidence="2 4" id="KW-0472">Membrane</keyword>
<accession>A0A7C0ZCF4</accession>
<evidence type="ECO:0000256" key="2">
    <source>
        <dbReference type="ARBA" id="ARBA00023136"/>
    </source>
</evidence>
<dbReference type="Gene3D" id="3.30.1330.60">
    <property type="entry name" value="OmpA-like domain"/>
    <property type="match status" value="1"/>
</dbReference>
<dbReference type="Pfam" id="PF00691">
    <property type="entry name" value="OmpA"/>
    <property type="match status" value="1"/>
</dbReference>
<organism evidence="6">
    <name type="scientific">candidate division WOR-3 bacterium</name>
    <dbReference type="NCBI Taxonomy" id="2052148"/>
    <lineage>
        <taxon>Bacteria</taxon>
        <taxon>Bacteria division WOR-3</taxon>
    </lineage>
</organism>
<protein>
    <submittedName>
        <fullName evidence="6">OmpA family protein</fullName>
    </submittedName>
</protein>
<comment type="subcellular location">
    <subcellularLocation>
        <location evidence="1">Cell outer membrane</location>
    </subcellularLocation>
</comment>
<keyword evidence="3" id="KW-0998">Cell outer membrane</keyword>
<name>A0A7C0ZCF4_UNCW3</name>
<dbReference type="InterPro" id="IPR006665">
    <property type="entry name" value="OmpA-like"/>
</dbReference>
<sequence length="367" mass="40943">MLYLIFAFVVLEPSVDRPIEGLFFKVDSANFSINSPDTLISLIGYMLSFRDMEITLTGHCDSLGTEEYNMKLSFARAETVKAFLSELGANHENITIDGKGESEPIADNGTQEGRDKNRRVEYRISKNPDLMKVLVKRDVLVQDFEGLNDLEDSLTLPFRTYLTGYNGFVYFLWKNDTLKIGNESVVSFYVEDGKLNVVLQKGYLSFISPEGDIALCYNGKSNPLTLRGSIFKDENSITFSNFEGKTTVGELSISKGMACDFSELHSENLPEFHGLDSPRDGAKIKYKDIKSSFGVTFDFGNYDGIKLYHLIVREGGSEEGKVLIDILTPGEKIYLPLVPGEYLWTASIIDTDGNESVPVSGAFTIEM</sequence>
<dbReference type="Proteomes" id="UP000885847">
    <property type="component" value="Unassembled WGS sequence"/>
</dbReference>
<evidence type="ECO:0000259" key="5">
    <source>
        <dbReference type="PROSITE" id="PS51123"/>
    </source>
</evidence>
<dbReference type="CDD" id="cd07185">
    <property type="entry name" value="OmpA_C-like"/>
    <property type="match status" value="1"/>
</dbReference>
<proteinExistence type="predicted"/>
<evidence type="ECO:0000256" key="1">
    <source>
        <dbReference type="ARBA" id="ARBA00004442"/>
    </source>
</evidence>
<comment type="caution">
    <text evidence="6">The sequence shown here is derived from an EMBL/GenBank/DDBJ whole genome shotgun (WGS) entry which is preliminary data.</text>
</comment>
<evidence type="ECO:0000256" key="4">
    <source>
        <dbReference type="PROSITE-ProRule" id="PRU00473"/>
    </source>
</evidence>
<dbReference type="EMBL" id="DQWE01000115">
    <property type="protein sequence ID" value="HDI82654.1"/>
    <property type="molecule type" value="Genomic_DNA"/>
</dbReference>
<dbReference type="PRINTS" id="PR01021">
    <property type="entry name" value="OMPADOMAIN"/>
</dbReference>
<reference evidence="6" key="1">
    <citation type="journal article" date="2020" name="mSystems">
        <title>Genome- and Community-Level Interaction Insights into Carbon Utilization and Element Cycling Functions of Hydrothermarchaeota in Hydrothermal Sediment.</title>
        <authorList>
            <person name="Zhou Z."/>
            <person name="Liu Y."/>
            <person name="Xu W."/>
            <person name="Pan J."/>
            <person name="Luo Z.H."/>
            <person name="Li M."/>
        </authorList>
    </citation>
    <scope>NUCLEOTIDE SEQUENCE [LARGE SCALE GENOMIC DNA]</scope>
    <source>
        <strain evidence="6">HyVt-102</strain>
    </source>
</reference>
<dbReference type="InterPro" id="IPR006664">
    <property type="entry name" value="OMP_bac"/>
</dbReference>
<dbReference type="PANTHER" id="PTHR30329">
    <property type="entry name" value="STATOR ELEMENT OF FLAGELLAR MOTOR COMPLEX"/>
    <property type="match status" value="1"/>
</dbReference>
<gene>
    <name evidence="6" type="ORF">ENF18_02540</name>
</gene>
<dbReference type="GO" id="GO:0009279">
    <property type="term" value="C:cell outer membrane"/>
    <property type="evidence" value="ECO:0007669"/>
    <property type="project" value="UniProtKB-SubCell"/>
</dbReference>
<dbReference type="AlphaFoldDB" id="A0A7C0ZCF4"/>
<dbReference type="PANTHER" id="PTHR30329:SF21">
    <property type="entry name" value="LIPOPROTEIN YIAD-RELATED"/>
    <property type="match status" value="1"/>
</dbReference>
<dbReference type="SUPFAM" id="SSF103088">
    <property type="entry name" value="OmpA-like"/>
    <property type="match status" value="1"/>
</dbReference>
<dbReference type="InterPro" id="IPR050330">
    <property type="entry name" value="Bact_OuterMem_StrucFunc"/>
</dbReference>
<dbReference type="PROSITE" id="PS51123">
    <property type="entry name" value="OMPA_2"/>
    <property type="match status" value="1"/>
</dbReference>